<dbReference type="Proteomes" id="UP000183471">
    <property type="component" value="Unassembled WGS sequence"/>
</dbReference>
<comment type="caution">
    <text evidence="1">The sequence shown here is derived from an EMBL/GenBank/DDBJ whole genome shotgun (WGS) entry which is preliminary data.</text>
</comment>
<name>A0ABY0TDB9_9PROT</name>
<sequence>MLEGPSIHHVSTMCIYCKGTGRSRVNLRTCIGCKGLGTYLVVRSLAEERLLRRMRAKSS</sequence>
<dbReference type="SUPFAM" id="SSF57938">
    <property type="entry name" value="DnaJ/Hsp40 cysteine-rich domain"/>
    <property type="match status" value="1"/>
</dbReference>
<evidence type="ECO:0000313" key="2">
    <source>
        <dbReference type="Proteomes" id="UP000183471"/>
    </source>
</evidence>
<protein>
    <submittedName>
        <fullName evidence="1">Uncharacterized protein</fullName>
    </submittedName>
</protein>
<dbReference type="EMBL" id="FNKY01000001">
    <property type="protein sequence ID" value="SDQ65979.1"/>
    <property type="molecule type" value="Genomic_DNA"/>
</dbReference>
<evidence type="ECO:0000313" key="1">
    <source>
        <dbReference type="EMBL" id="SDQ65979.1"/>
    </source>
</evidence>
<reference evidence="1 2" key="1">
    <citation type="submission" date="2016-10" db="EMBL/GenBank/DDBJ databases">
        <authorList>
            <person name="Varghese N."/>
            <person name="Submissions S."/>
        </authorList>
    </citation>
    <scope>NUCLEOTIDE SEQUENCE [LARGE SCALE GENOMIC DNA]</scope>
    <source>
        <strain evidence="1 2">Nl1</strain>
    </source>
</reference>
<keyword evidence="2" id="KW-1185">Reference proteome</keyword>
<organism evidence="1 2">
    <name type="scientific">Nitrosospira multiformis</name>
    <dbReference type="NCBI Taxonomy" id="1231"/>
    <lineage>
        <taxon>Bacteria</taxon>
        <taxon>Pseudomonadati</taxon>
        <taxon>Pseudomonadota</taxon>
        <taxon>Betaproteobacteria</taxon>
        <taxon>Nitrosomonadales</taxon>
        <taxon>Nitrosomonadaceae</taxon>
        <taxon>Nitrosospira</taxon>
    </lineage>
</organism>
<dbReference type="InterPro" id="IPR036410">
    <property type="entry name" value="HSP_DnaJ_Cys-rich_dom_sf"/>
</dbReference>
<proteinExistence type="predicted"/>
<gene>
    <name evidence="1" type="ORF">SAMN05216402_1738</name>
</gene>
<accession>A0ABY0TDB9</accession>